<keyword evidence="4" id="KW-0050">Antiport</keyword>
<dbReference type="AlphaFoldDB" id="A0A8J9ZL08"/>
<dbReference type="NCBIfam" id="TIGR00367">
    <property type="entry name" value="calcium/sodium antiporter"/>
    <property type="match status" value="1"/>
</dbReference>
<dbReference type="PANTHER" id="PTHR10846:SF73">
    <property type="entry name" value="SODIUM_CALCIUM EXCHANGER MEMBRANE REGION DOMAIN-CONTAINING PROTEIN"/>
    <property type="match status" value="1"/>
</dbReference>
<evidence type="ECO:0000256" key="4">
    <source>
        <dbReference type="ARBA" id="ARBA00022449"/>
    </source>
</evidence>
<dbReference type="GO" id="GO:0005262">
    <property type="term" value="F:calcium channel activity"/>
    <property type="evidence" value="ECO:0007669"/>
    <property type="project" value="TreeGrafter"/>
</dbReference>
<evidence type="ECO:0000256" key="5">
    <source>
        <dbReference type="ARBA" id="ARBA00022538"/>
    </source>
</evidence>
<keyword evidence="5" id="KW-0633">Potassium transport</keyword>
<feature type="transmembrane region" description="Helical" evidence="19">
    <location>
        <begin position="150"/>
        <end position="173"/>
    </location>
</feature>
<evidence type="ECO:0000256" key="11">
    <source>
        <dbReference type="ARBA" id="ARBA00022958"/>
    </source>
</evidence>
<dbReference type="GO" id="GO:0015293">
    <property type="term" value="F:symporter activity"/>
    <property type="evidence" value="ECO:0007669"/>
    <property type="project" value="UniProtKB-KW"/>
</dbReference>
<accession>A0A8J9ZL08</accession>
<keyword evidence="13" id="KW-0915">Sodium</keyword>
<feature type="domain" description="Sodium/calcium exchanger membrane region" evidence="20">
    <location>
        <begin position="395"/>
        <end position="541"/>
    </location>
</feature>
<feature type="transmembrane region" description="Helical" evidence="19">
    <location>
        <begin position="239"/>
        <end position="258"/>
    </location>
</feature>
<keyword evidence="22" id="KW-1185">Reference proteome</keyword>
<keyword evidence="12 19" id="KW-1133">Transmembrane helix</keyword>
<evidence type="ECO:0000313" key="21">
    <source>
        <dbReference type="EMBL" id="CAH1255530.1"/>
    </source>
</evidence>
<dbReference type="Proteomes" id="UP000838412">
    <property type="component" value="Chromosome 2"/>
</dbReference>
<dbReference type="Pfam" id="PF01699">
    <property type="entry name" value="Na_Ca_ex"/>
    <property type="match status" value="2"/>
</dbReference>
<evidence type="ECO:0000256" key="14">
    <source>
        <dbReference type="ARBA" id="ARBA00023065"/>
    </source>
</evidence>
<name>A0A8J9ZL08_BRALA</name>
<keyword evidence="16" id="KW-0739">Sodium transport</keyword>
<gene>
    <name evidence="21" type="primary">SLC24A5</name>
    <name evidence="21" type="ORF">BLAG_LOCUS14534</name>
</gene>
<feature type="compositionally biased region" description="Basic and acidic residues" evidence="18">
    <location>
        <begin position="315"/>
        <end position="339"/>
    </location>
</feature>
<dbReference type="GO" id="GO:0016020">
    <property type="term" value="C:membrane"/>
    <property type="evidence" value="ECO:0007669"/>
    <property type="project" value="UniProtKB-SubCell"/>
</dbReference>
<dbReference type="EMBL" id="OV696687">
    <property type="protein sequence ID" value="CAH1255530.1"/>
    <property type="molecule type" value="Genomic_DNA"/>
</dbReference>
<sequence>MMRIRKRKETLWLTVPMVTVVLTVLVLVSPGRQEYPAGGGAPRPDKGTNSFHGGYEKTSRSLLQFVDDHIHSTGEPDLRYLDGEIPNCTLASIMQFPPDPMPAAVRRNGGVLLHVLVVVYMFSAIAIVCDDYFVPSLETTSTRLGLSHNVAGATFMAVGSSAPELFVAMLGVFVTNNDVGIETVVGSAIFNVLVITGLTALCSSTLLSLSWWPLFRDSFFYLISIVTLVLIIYDEKVYSYEAMVLLGIYCLYIFIMYLDPRLSKWATEKVKSWHLSRESSALLAIKHSANTNPDNYQTLENEGETPAEADGNVKVNKDAGNEKKDQEKAPIAEPEKPDAPPEPQPAADGGVPKRSLLTVPEGKRKIAFFLNFPIHAVLYVTIPDCQSDGTKHRYLMTFFMTTLWIAVFSYVLVWMSTIIGFTIGIPDEIMGLTILSIGTSIPDALSSVLVSSSGLGDMAVSNSLGSNIFNILVCLGLPWLFKSAGGFAVHIYSESIIYSTITLISTVFFLLVDVHLNGWKLTKSLGVTCLFAYVFALTLAITYELSIFTSHMPICPLDADI</sequence>
<keyword evidence="15 19" id="KW-0472">Membrane</keyword>
<feature type="transmembrane region" description="Helical" evidence="19">
    <location>
        <begin position="524"/>
        <end position="543"/>
    </location>
</feature>
<dbReference type="GO" id="GO:0008273">
    <property type="term" value="F:calcium, potassium:sodium antiporter activity"/>
    <property type="evidence" value="ECO:0007669"/>
    <property type="project" value="TreeGrafter"/>
</dbReference>
<evidence type="ECO:0000256" key="18">
    <source>
        <dbReference type="SAM" id="MobiDB-lite"/>
    </source>
</evidence>
<evidence type="ECO:0000256" key="10">
    <source>
        <dbReference type="ARBA" id="ARBA00022847"/>
    </source>
</evidence>
<feature type="region of interest" description="Disordered" evidence="18">
    <location>
        <begin position="293"/>
        <end position="354"/>
    </location>
</feature>
<keyword evidence="9" id="KW-0106">Calcium</keyword>
<keyword evidence="14" id="KW-0406">Ion transport</keyword>
<evidence type="ECO:0000313" key="22">
    <source>
        <dbReference type="Proteomes" id="UP000838412"/>
    </source>
</evidence>
<feature type="transmembrane region" description="Helical" evidence="19">
    <location>
        <begin position="429"/>
        <end position="452"/>
    </location>
</feature>
<evidence type="ECO:0000256" key="7">
    <source>
        <dbReference type="ARBA" id="ARBA00022692"/>
    </source>
</evidence>
<comment type="catalytic activity">
    <reaction evidence="17">
        <text>Ca(2+)(out) + K(+)(out) + 4 Na(+)(in) = Ca(2+)(in) + K(+)(in) + 4 Na(+)(out)</text>
        <dbReference type="Rhea" id="RHEA:69967"/>
        <dbReference type="ChEBI" id="CHEBI:29101"/>
        <dbReference type="ChEBI" id="CHEBI:29103"/>
        <dbReference type="ChEBI" id="CHEBI:29108"/>
    </reaction>
</comment>
<keyword evidence="7 19" id="KW-0812">Transmembrane</keyword>
<evidence type="ECO:0000256" key="15">
    <source>
        <dbReference type="ARBA" id="ARBA00023136"/>
    </source>
</evidence>
<feature type="transmembrane region" description="Helical" evidence="19">
    <location>
        <begin position="111"/>
        <end position="129"/>
    </location>
</feature>
<comment type="similarity">
    <text evidence="2">Belongs to the Ca(2+):cation antiporter (CaCA) (TC 2.A.19) family. SLC24A subfamily.</text>
</comment>
<feature type="transmembrane region" description="Helical" evidence="19">
    <location>
        <begin position="185"/>
        <end position="207"/>
    </location>
</feature>
<keyword evidence="11" id="KW-0630">Potassium</keyword>
<keyword evidence="3" id="KW-0813">Transport</keyword>
<keyword evidence="10" id="KW-0769">Symport</keyword>
<keyword evidence="8" id="KW-0732">Signal</keyword>
<feature type="domain" description="Sodium/calcium exchanger membrane region" evidence="20">
    <location>
        <begin position="115"/>
        <end position="257"/>
    </location>
</feature>
<feature type="transmembrane region" description="Helical" evidence="19">
    <location>
        <begin position="214"/>
        <end position="233"/>
    </location>
</feature>
<evidence type="ECO:0000259" key="20">
    <source>
        <dbReference type="Pfam" id="PF01699"/>
    </source>
</evidence>
<dbReference type="InterPro" id="IPR004837">
    <property type="entry name" value="NaCa_Exmemb"/>
</dbReference>
<dbReference type="InterPro" id="IPR004481">
    <property type="entry name" value="K/Na/Ca-exchanger"/>
</dbReference>
<comment type="subcellular location">
    <subcellularLocation>
        <location evidence="1">Membrane</location>
        <topology evidence="1">Multi-pass membrane protein</topology>
    </subcellularLocation>
</comment>
<protein>
    <submittedName>
        <fullName evidence="21">SLC24A5 protein</fullName>
    </submittedName>
</protein>
<dbReference type="OrthoDB" id="2127281at2759"/>
<dbReference type="Gene3D" id="1.20.1420.30">
    <property type="entry name" value="NCX, central ion-binding region"/>
    <property type="match status" value="2"/>
</dbReference>
<dbReference type="InterPro" id="IPR044880">
    <property type="entry name" value="NCX_ion-bd_dom_sf"/>
</dbReference>
<evidence type="ECO:0000256" key="9">
    <source>
        <dbReference type="ARBA" id="ARBA00022837"/>
    </source>
</evidence>
<feature type="transmembrane region" description="Helical" evidence="19">
    <location>
        <begin position="398"/>
        <end position="423"/>
    </location>
</feature>
<evidence type="ECO:0000256" key="6">
    <source>
        <dbReference type="ARBA" id="ARBA00022568"/>
    </source>
</evidence>
<evidence type="ECO:0000256" key="3">
    <source>
        <dbReference type="ARBA" id="ARBA00022448"/>
    </source>
</evidence>
<dbReference type="FunFam" id="1.20.1420.30:FF:000009">
    <property type="entry name" value="sodium/potassium/calcium exchanger 5 isoform X2"/>
    <property type="match status" value="1"/>
</dbReference>
<keyword evidence="6" id="KW-0109">Calcium transport</keyword>
<dbReference type="GO" id="GO:0006874">
    <property type="term" value="P:intracellular calcium ion homeostasis"/>
    <property type="evidence" value="ECO:0007669"/>
    <property type="project" value="TreeGrafter"/>
</dbReference>
<evidence type="ECO:0000256" key="12">
    <source>
        <dbReference type="ARBA" id="ARBA00022989"/>
    </source>
</evidence>
<evidence type="ECO:0000256" key="2">
    <source>
        <dbReference type="ARBA" id="ARBA00005364"/>
    </source>
</evidence>
<evidence type="ECO:0000256" key="19">
    <source>
        <dbReference type="SAM" id="Phobius"/>
    </source>
</evidence>
<evidence type="ECO:0000256" key="16">
    <source>
        <dbReference type="ARBA" id="ARBA00023201"/>
    </source>
</evidence>
<evidence type="ECO:0000256" key="17">
    <source>
        <dbReference type="ARBA" id="ARBA00033627"/>
    </source>
</evidence>
<reference evidence="21" key="1">
    <citation type="submission" date="2022-01" db="EMBL/GenBank/DDBJ databases">
        <authorList>
            <person name="Braso-Vives M."/>
        </authorList>
    </citation>
    <scope>NUCLEOTIDE SEQUENCE</scope>
</reference>
<organism evidence="21 22">
    <name type="scientific">Branchiostoma lanceolatum</name>
    <name type="common">Common lancelet</name>
    <name type="synonym">Amphioxus lanceolatum</name>
    <dbReference type="NCBI Taxonomy" id="7740"/>
    <lineage>
        <taxon>Eukaryota</taxon>
        <taxon>Metazoa</taxon>
        <taxon>Chordata</taxon>
        <taxon>Cephalochordata</taxon>
        <taxon>Leptocardii</taxon>
        <taxon>Amphioxiformes</taxon>
        <taxon>Branchiostomatidae</taxon>
        <taxon>Branchiostoma</taxon>
    </lineage>
</organism>
<proteinExistence type="inferred from homology"/>
<evidence type="ECO:0000256" key="13">
    <source>
        <dbReference type="ARBA" id="ARBA00023053"/>
    </source>
</evidence>
<dbReference type="PANTHER" id="PTHR10846">
    <property type="entry name" value="SODIUM/POTASSIUM/CALCIUM EXCHANGER"/>
    <property type="match status" value="1"/>
</dbReference>
<feature type="transmembrane region" description="Helical" evidence="19">
    <location>
        <begin position="487"/>
        <end position="512"/>
    </location>
</feature>
<evidence type="ECO:0000256" key="1">
    <source>
        <dbReference type="ARBA" id="ARBA00004141"/>
    </source>
</evidence>
<evidence type="ECO:0000256" key="8">
    <source>
        <dbReference type="ARBA" id="ARBA00022729"/>
    </source>
</evidence>
<feature type="transmembrane region" description="Helical" evidence="19">
    <location>
        <begin position="464"/>
        <end position="481"/>
    </location>
</feature>